<name>A0A074WP14_9PEZI</name>
<dbReference type="OrthoDB" id="3888177at2759"/>
<evidence type="ECO:0000313" key="2">
    <source>
        <dbReference type="Proteomes" id="UP000027730"/>
    </source>
</evidence>
<dbReference type="AlphaFoldDB" id="A0A074WP14"/>
<keyword evidence="2" id="KW-1185">Reference proteome</keyword>
<dbReference type="Proteomes" id="UP000027730">
    <property type="component" value="Unassembled WGS sequence"/>
</dbReference>
<sequence length="301" mass="34358">MMATPRELLAEFTDHNMLTPWTPSPRTVFQTEEDGAEQNDMHECCEYISFALHLTDRASGNRVYFGVYDDAEELIQKVLDFALTTNPEFYQFALDAYADWVRNGRASLWAPESFLQQISERTYFIWSSTRNYNLSDEMAWTPCADQWADVHLQEILNPTDHASSNLPEFAIRPSTADRFAQLNNITLLTEILETTTFFRNIRKTRFLTLGEPAVTFTQAVCEQMIPSLRRAQDMPIPDQMVEWVQEVDEMVVGELSQGRRPADDALFGSMAIRNLGGAIISDEQFAWGVGVYTDAYMSGLL</sequence>
<organism evidence="1 2">
    <name type="scientific">Aureobasidium namibiae CBS 147.97</name>
    <dbReference type="NCBI Taxonomy" id="1043004"/>
    <lineage>
        <taxon>Eukaryota</taxon>
        <taxon>Fungi</taxon>
        <taxon>Dikarya</taxon>
        <taxon>Ascomycota</taxon>
        <taxon>Pezizomycotina</taxon>
        <taxon>Dothideomycetes</taxon>
        <taxon>Dothideomycetidae</taxon>
        <taxon>Dothideales</taxon>
        <taxon>Saccotheciaceae</taxon>
        <taxon>Aureobasidium</taxon>
    </lineage>
</organism>
<evidence type="ECO:0000313" key="1">
    <source>
        <dbReference type="EMBL" id="KEQ73334.1"/>
    </source>
</evidence>
<proteinExistence type="predicted"/>
<accession>A0A074WP14</accession>
<reference evidence="1 2" key="1">
    <citation type="journal article" date="2014" name="BMC Genomics">
        <title>Genome sequencing of four Aureobasidium pullulans varieties: biotechnological potential, stress tolerance, and description of new species.</title>
        <authorList>
            <person name="Gostin Ar C."/>
            <person name="Ohm R.A."/>
            <person name="Kogej T."/>
            <person name="Sonjak S."/>
            <person name="Turk M."/>
            <person name="Zajc J."/>
            <person name="Zalar P."/>
            <person name="Grube M."/>
            <person name="Sun H."/>
            <person name="Han J."/>
            <person name="Sharma A."/>
            <person name="Chiniquy J."/>
            <person name="Ngan C.Y."/>
            <person name="Lipzen A."/>
            <person name="Barry K."/>
            <person name="Grigoriev I.V."/>
            <person name="Gunde-Cimerman N."/>
        </authorList>
    </citation>
    <scope>NUCLEOTIDE SEQUENCE [LARGE SCALE GENOMIC DNA]</scope>
    <source>
        <strain evidence="1 2">CBS 147.97</strain>
    </source>
</reference>
<dbReference type="HOGENOM" id="CLU_062841_0_0_1"/>
<dbReference type="EMBL" id="KL584709">
    <property type="protein sequence ID" value="KEQ73334.1"/>
    <property type="molecule type" value="Genomic_DNA"/>
</dbReference>
<protein>
    <submittedName>
        <fullName evidence="1">Uncharacterized protein</fullName>
    </submittedName>
</protein>
<dbReference type="GeneID" id="25416843"/>
<dbReference type="RefSeq" id="XP_013427762.1">
    <property type="nucleotide sequence ID" value="XM_013572308.1"/>
</dbReference>
<gene>
    <name evidence="1" type="ORF">M436DRAFT_81719</name>
</gene>